<evidence type="ECO:0000256" key="1">
    <source>
        <dbReference type="SAM" id="MobiDB-lite"/>
    </source>
</evidence>
<dbReference type="CDD" id="cd07043">
    <property type="entry name" value="STAS_anti-anti-sigma_factors"/>
    <property type="match status" value="1"/>
</dbReference>
<dbReference type="Pfam" id="PF13466">
    <property type="entry name" value="STAS_2"/>
    <property type="match status" value="1"/>
</dbReference>
<proteinExistence type="predicted"/>
<evidence type="ECO:0000313" key="3">
    <source>
        <dbReference type="EMBL" id="MFD0854148.1"/>
    </source>
</evidence>
<dbReference type="Gene3D" id="3.30.750.24">
    <property type="entry name" value="STAS domain"/>
    <property type="match status" value="1"/>
</dbReference>
<dbReference type="InterPro" id="IPR036513">
    <property type="entry name" value="STAS_dom_sf"/>
</dbReference>
<dbReference type="InterPro" id="IPR002645">
    <property type="entry name" value="STAS_dom"/>
</dbReference>
<comment type="caution">
    <text evidence="3">The sequence shown here is derived from an EMBL/GenBank/DDBJ whole genome shotgun (WGS) entry which is preliminary data.</text>
</comment>
<reference evidence="4" key="1">
    <citation type="journal article" date="2019" name="Int. J. Syst. Evol. Microbiol.">
        <title>The Global Catalogue of Microorganisms (GCM) 10K type strain sequencing project: providing services to taxonomists for standard genome sequencing and annotation.</title>
        <authorList>
            <consortium name="The Broad Institute Genomics Platform"/>
            <consortium name="The Broad Institute Genome Sequencing Center for Infectious Disease"/>
            <person name="Wu L."/>
            <person name="Ma J."/>
        </authorList>
    </citation>
    <scope>NUCLEOTIDE SEQUENCE [LARGE SCALE GENOMIC DNA]</scope>
    <source>
        <strain evidence="4">JCM 31696</strain>
    </source>
</reference>
<dbReference type="PROSITE" id="PS50801">
    <property type="entry name" value="STAS"/>
    <property type="match status" value="1"/>
</dbReference>
<dbReference type="InterPro" id="IPR058548">
    <property type="entry name" value="MlaB-like_STAS"/>
</dbReference>
<keyword evidence="4" id="KW-1185">Reference proteome</keyword>
<feature type="region of interest" description="Disordered" evidence="1">
    <location>
        <begin position="73"/>
        <end position="93"/>
    </location>
</feature>
<feature type="domain" description="STAS" evidence="2">
    <location>
        <begin position="1"/>
        <end position="65"/>
    </location>
</feature>
<evidence type="ECO:0000313" key="4">
    <source>
        <dbReference type="Proteomes" id="UP001597083"/>
    </source>
</evidence>
<accession>A0ABW3CK95</accession>
<protein>
    <submittedName>
        <fullName evidence="3">STAS domain-containing protein</fullName>
    </submittedName>
</protein>
<evidence type="ECO:0000259" key="2">
    <source>
        <dbReference type="PROSITE" id="PS50801"/>
    </source>
</evidence>
<dbReference type="SUPFAM" id="SSF52091">
    <property type="entry name" value="SpoIIaa-like"/>
    <property type="match status" value="1"/>
</dbReference>
<feature type="non-terminal residue" evidence="3">
    <location>
        <position position="1"/>
    </location>
</feature>
<dbReference type="Proteomes" id="UP001597083">
    <property type="component" value="Unassembled WGS sequence"/>
</dbReference>
<dbReference type="EMBL" id="JBHTIR010002726">
    <property type="protein sequence ID" value="MFD0854148.1"/>
    <property type="molecule type" value="Genomic_DNA"/>
</dbReference>
<name>A0ABW3CK95_9ACTN</name>
<organism evidence="3 4">
    <name type="scientific">Actinomadura adrarensis</name>
    <dbReference type="NCBI Taxonomy" id="1819600"/>
    <lineage>
        <taxon>Bacteria</taxon>
        <taxon>Bacillati</taxon>
        <taxon>Actinomycetota</taxon>
        <taxon>Actinomycetes</taxon>
        <taxon>Streptosporangiales</taxon>
        <taxon>Thermomonosporaceae</taxon>
        <taxon>Actinomadura</taxon>
    </lineage>
</organism>
<gene>
    <name evidence="3" type="ORF">ACFQ07_18065</name>
</gene>
<sequence length="93" mass="10077">AVFDEQLRQVMASRRPVHLDLSGLEFLDLGALHLLVRHAAHSGTDRKLILDGLTPAVQSVIEMVGWHRLPGLVQGRQPPESARPVNLSGGAIS</sequence>